<feature type="transmembrane region" description="Helical" evidence="8">
    <location>
        <begin position="23"/>
        <end position="48"/>
    </location>
</feature>
<evidence type="ECO:0000256" key="3">
    <source>
        <dbReference type="ARBA" id="ARBA00022448"/>
    </source>
</evidence>
<dbReference type="Gene3D" id="1.20.1740.10">
    <property type="entry name" value="Amino acid/polyamine transporter I"/>
    <property type="match status" value="1"/>
</dbReference>
<reference evidence="10" key="1">
    <citation type="journal article" date="2019" name="Int. J. Syst. Evol. Microbiol.">
        <title>The Global Catalogue of Microorganisms (GCM) 10K type strain sequencing project: providing services to taxonomists for standard genome sequencing and annotation.</title>
        <authorList>
            <consortium name="The Broad Institute Genomics Platform"/>
            <consortium name="The Broad Institute Genome Sequencing Center for Infectious Disease"/>
            <person name="Wu L."/>
            <person name="Ma J."/>
        </authorList>
    </citation>
    <scope>NUCLEOTIDE SEQUENCE [LARGE SCALE GENOMIC DNA]</scope>
    <source>
        <strain evidence="10">JCM 17727</strain>
    </source>
</reference>
<dbReference type="PANTHER" id="PTHR30330:SF3">
    <property type="entry name" value="TRANSCRIPTIONAL REGULATOR, LRP FAMILY"/>
    <property type="match status" value="1"/>
</dbReference>
<keyword evidence="7 8" id="KW-0472">Membrane</keyword>
<evidence type="ECO:0008006" key="11">
    <source>
        <dbReference type="Google" id="ProtNLM"/>
    </source>
</evidence>
<evidence type="ECO:0000256" key="1">
    <source>
        <dbReference type="ARBA" id="ARBA00004651"/>
    </source>
</evidence>
<gene>
    <name evidence="9" type="ORF">GCM10023150_22390</name>
</gene>
<keyword evidence="5 8" id="KW-0812">Transmembrane</keyword>
<feature type="transmembrane region" description="Helical" evidence="8">
    <location>
        <begin position="150"/>
        <end position="167"/>
    </location>
</feature>
<dbReference type="Proteomes" id="UP001501294">
    <property type="component" value="Unassembled WGS sequence"/>
</dbReference>
<keyword evidence="8" id="KW-0769">Symport</keyword>
<dbReference type="PANTHER" id="PTHR30330">
    <property type="entry name" value="AGSS FAMILY TRANSPORTER, SODIUM-ALANINE"/>
    <property type="match status" value="1"/>
</dbReference>
<keyword evidence="8" id="KW-0997">Cell inner membrane</keyword>
<keyword evidence="10" id="KW-1185">Reference proteome</keyword>
<feature type="transmembrane region" description="Helical" evidence="8">
    <location>
        <begin position="187"/>
        <end position="204"/>
    </location>
</feature>
<accession>A0ABP8I8F6</accession>
<dbReference type="Pfam" id="PF01235">
    <property type="entry name" value="Na_Ala_symp"/>
    <property type="match status" value="1"/>
</dbReference>
<dbReference type="NCBIfam" id="TIGR00835">
    <property type="entry name" value="agcS"/>
    <property type="match status" value="1"/>
</dbReference>
<dbReference type="PROSITE" id="PS00873">
    <property type="entry name" value="NA_ALANINE_SYMP"/>
    <property type="match status" value="1"/>
</dbReference>
<keyword evidence="3 8" id="KW-0813">Transport</keyword>
<feature type="transmembrane region" description="Helical" evidence="8">
    <location>
        <begin position="524"/>
        <end position="545"/>
    </location>
</feature>
<evidence type="ECO:0000256" key="2">
    <source>
        <dbReference type="ARBA" id="ARBA00009261"/>
    </source>
</evidence>
<evidence type="ECO:0000256" key="5">
    <source>
        <dbReference type="ARBA" id="ARBA00022692"/>
    </source>
</evidence>
<organism evidence="9 10">
    <name type="scientific">Kangiella taiwanensis</name>
    <dbReference type="NCBI Taxonomy" id="1079179"/>
    <lineage>
        <taxon>Bacteria</taxon>
        <taxon>Pseudomonadati</taxon>
        <taxon>Pseudomonadota</taxon>
        <taxon>Gammaproteobacteria</taxon>
        <taxon>Kangiellales</taxon>
        <taxon>Kangiellaceae</taxon>
        <taxon>Kangiella</taxon>
    </lineage>
</organism>
<name>A0ABP8I8F6_9GAMM</name>
<feature type="transmembrane region" description="Helical" evidence="8">
    <location>
        <begin position="246"/>
        <end position="268"/>
    </location>
</feature>
<evidence type="ECO:0000256" key="8">
    <source>
        <dbReference type="RuleBase" id="RU363064"/>
    </source>
</evidence>
<keyword evidence="4" id="KW-1003">Cell membrane</keyword>
<comment type="similarity">
    <text evidence="2 8">Belongs to the alanine or glycine:cation symporter (AGCS) (TC 2.A.25) family.</text>
</comment>
<dbReference type="InterPro" id="IPR001463">
    <property type="entry name" value="Na/Ala_symport"/>
</dbReference>
<feature type="transmembrane region" description="Helical" evidence="8">
    <location>
        <begin position="500"/>
        <end position="518"/>
    </location>
</feature>
<comment type="caution">
    <text evidence="9">The sequence shown here is derived from an EMBL/GenBank/DDBJ whole genome shotgun (WGS) entry which is preliminary data.</text>
</comment>
<dbReference type="EMBL" id="BAABFU010000003">
    <property type="protein sequence ID" value="GAA4353587.1"/>
    <property type="molecule type" value="Genomic_DNA"/>
</dbReference>
<evidence type="ECO:0000256" key="4">
    <source>
        <dbReference type="ARBA" id="ARBA00022475"/>
    </source>
</evidence>
<evidence type="ECO:0000313" key="9">
    <source>
        <dbReference type="EMBL" id="GAA4353587.1"/>
    </source>
</evidence>
<evidence type="ECO:0000256" key="7">
    <source>
        <dbReference type="ARBA" id="ARBA00023136"/>
    </source>
</evidence>
<evidence type="ECO:0000256" key="6">
    <source>
        <dbReference type="ARBA" id="ARBA00022989"/>
    </source>
</evidence>
<protein>
    <recommendedName>
        <fullName evidence="11">Sodium:alanine symporter family protein</fullName>
    </recommendedName>
</protein>
<sequence length="566" mass="61598">MDIIETIKNGLDFLDGFLGSADYFPYLLIGVGLFFTIYLGLPQVRYFGQAVRIVKGKYSKKDDPGDTSHFAALSTALSGTVGTGNIGGVALAIFMGGPAAIFWMWVTAFLGMTTKFVEVTLSHKYREKTEDGTMAGGPMYYMEKKLNMKWLAVIFALATIICSFGTGNMPQVNNIAQVMNDTFSLPNWITGVGLAVLLALVIIGGIKRIAKVAERVVPFMAVLYVIGALLVIAYNYENIIPSFSSIFSSVFSGSAAVGGFLGASFAYAMQRGVNRGLFSNEAGQGSAAIAHSAAKGKEPASEGMVSLLEPFIDTLIICTLTALVILSSGVWSEKHQNTFDRNDMIFVTGDYTDQNTDDVKQLQIFLDKKTEKESEVKRYEGSISLQDGVAISDGYTLVNARSIAEDVVYKQRDESSLELEPITGVVTVKNGKLENLDIVVEGKSLIHSASLTAEAFTKGFLGENGKYIVSLGLLLFAFTTAIAWSYYGDRAVTYLFGSKGVHIYRVIYVIMFAVAAVVDTTVVWALANVAIVMMTIPNLIGIMLLHKDMKQTVKQYWDDFRKGDAH</sequence>
<proteinExistence type="inferred from homology"/>
<keyword evidence="6 8" id="KW-1133">Transmembrane helix</keyword>
<evidence type="ECO:0000313" key="10">
    <source>
        <dbReference type="Proteomes" id="UP001501294"/>
    </source>
</evidence>
<dbReference type="PRINTS" id="PR00175">
    <property type="entry name" value="NAALASMPORT"/>
</dbReference>
<feature type="transmembrane region" description="Helical" evidence="8">
    <location>
        <begin position="216"/>
        <end position="234"/>
    </location>
</feature>
<comment type="subcellular location">
    <subcellularLocation>
        <location evidence="8">Cell inner membrane</location>
        <topology evidence="8">Multi-pass membrane protein</topology>
    </subcellularLocation>
    <subcellularLocation>
        <location evidence="1">Cell membrane</location>
        <topology evidence="1">Multi-pass membrane protein</topology>
    </subcellularLocation>
</comment>
<feature type="transmembrane region" description="Helical" evidence="8">
    <location>
        <begin position="311"/>
        <end position="331"/>
    </location>
</feature>
<feature type="transmembrane region" description="Helical" evidence="8">
    <location>
        <begin position="467"/>
        <end position="488"/>
    </location>
</feature>